<keyword evidence="3" id="KW-0326">Glycosidase</keyword>
<dbReference type="InterPro" id="IPR004193">
    <property type="entry name" value="Glyco_hydro_13_N"/>
</dbReference>
<comment type="caution">
    <text evidence="6">The sequence shown here is derived from an EMBL/GenBank/DDBJ whole genome shotgun (WGS) entry which is preliminary data.</text>
</comment>
<protein>
    <submittedName>
        <fullName evidence="6">Glycogen debranching protein GlgX</fullName>
    </submittedName>
</protein>
<sequence>MGLETRSAQQRAAPRLLGGSLAVWRGRPSPLGASWDGAGVNFALYSQHASRVELCLFDPKGRREIGRVELTERTDHVWHGYLPAARPGLLYGYRVHGPYAPAKGHRFNPNKLLLDPYAKRIAGELAWSDAQFGYRLGSRREDMAMDTRDSAGGMPKSMVIDDAFTWGHDKPPRVPWSDTVIYEAHVKGLTMRHPGVPEQLRGTYAGLACPAVVEHLKALGVTSLELMPVHTFVDDRHLVERGLRNYWGYNSIGFFAPDSRYSASGEIGEFKSMVRTLHDAGIEVILDVVFNHTAEGNHQGPMFSFKGIDNASYYRLMQGDERHYMDTTGCGNTLDSGSTAALRLIMDSLRYWITEMHVDGFRFDLASALGREPHGFDTRSSFFAVIRQDPVISGVKLIAEPWDVGDGGYQVGGFPTGWTEWNGKYRDVIRAYWKGEGGVIGELAYRLSGSSDLYAAGGRGPSASVNFVTAHDGFTLHDLVSYNDKHNEANGEDNRDGDSNNHSWNCGAEGPTDDPAVLQLREQQKRNLLATLFFSQGVPMLCAGDEMGRTQHGNNNAYCQDNEVSWLDWELDGPGEALLAFTQRLAALRSAHPLFRRRTFFRGIELEEDGAKDMQWLRPDGLEMTHAQWAESHARCLGVRLSGRGLAESDEKGRPINDDDLVLLFNAHHERIDFQLPPCDPPGWEVLIDTFEADGLPADAVPRNGGGSYPLQGRTMVLLRHQERAQALNA</sequence>
<dbReference type="CDD" id="cd11326">
    <property type="entry name" value="AmyAc_Glg_debranch"/>
    <property type="match status" value="1"/>
</dbReference>
<dbReference type="EMBL" id="BAAAEW010000025">
    <property type="protein sequence ID" value="GAA0758570.1"/>
    <property type="molecule type" value="Genomic_DNA"/>
</dbReference>
<proteinExistence type="inferred from homology"/>
<dbReference type="Pfam" id="PF02922">
    <property type="entry name" value="CBM_48"/>
    <property type="match status" value="1"/>
</dbReference>
<reference evidence="6 7" key="1">
    <citation type="journal article" date="2019" name="Int. J. Syst. Evol. Microbiol.">
        <title>The Global Catalogue of Microorganisms (GCM) 10K type strain sequencing project: providing services to taxonomists for standard genome sequencing and annotation.</title>
        <authorList>
            <consortium name="The Broad Institute Genomics Platform"/>
            <consortium name="The Broad Institute Genome Sequencing Center for Infectious Disease"/>
            <person name="Wu L."/>
            <person name="Ma J."/>
        </authorList>
    </citation>
    <scope>NUCLEOTIDE SEQUENCE [LARGE SCALE GENOMIC DNA]</scope>
    <source>
        <strain evidence="6 7">JCM 15503</strain>
    </source>
</reference>
<dbReference type="Pfam" id="PF00128">
    <property type="entry name" value="Alpha-amylase"/>
    <property type="match status" value="1"/>
</dbReference>
<gene>
    <name evidence="6" type="primary">glgX_2</name>
    <name evidence="6" type="ORF">GCM10009107_39220</name>
</gene>
<accession>A0ABN1K8T6</accession>
<dbReference type="NCBIfam" id="TIGR02100">
    <property type="entry name" value="glgX_debranch"/>
    <property type="match status" value="1"/>
</dbReference>
<evidence type="ECO:0000256" key="2">
    <source>
        <dbReference type="ARBA" id="ARBA00022801"/>
    </source>
</evidence>
<comment type="similarity">
    <text evidence="1">Belongs to the glycosyl hydrolase 13 family.</text>
</comment>
<dbReference type="InterPro" id="IPR017853">
    <property type="entry name" value="GH"/>
</dbReference>
<dbReference type="InterPro" id="IPR006047">
    <property type="entry name" value="GH13_cat_dom"/>
</dbReference>
<dbReference type="SUPFAM" id="SSF51011">
    <property type="entry name" value="Glycosyl hydrolase domain"/>
    <property type="match status" value="1"/>
</dbReference>
<dbReference type="PANTHER" id="PTHR43002">
    <property type="entry name" value="GLYCOGEN DEBRANCHING ENZYME"/>
    <property type="match status" value="1"/>
</dbReference>
<dbReference type="Gene3D" id="3.20.20.80">
    <property type="entry name" value="Glycosidases"/>
    <property type="match status" value="1"/>
</dbReference>
<keyword evidence="7" id="KW-1185">Reference proteome</keyword>
<feature type="compositionally biased region" description="Basic and acidic residues" evidence="4">
    <location>
        <begin position="485"/>
        <end position="499"/>
    </location>
</feature>
<organism evidence="6 7">
    <name type="scientific">Ideonella azotifigens</name>
    <dbReference type="NCBI Taxonomy" id="513160"/>
    <lineage>
        <taxon>Bacteria</taxon>
        <taxon>Pseudomonadati</taxon>
        <taxon>Pseudomonadota</taxon>
        <taxon>Betaproteobacteria</taxon>
        <taxon>Burkholderiales</taxon>
        <taxon>Sphaerotilaceae</taxon>
        <taxon>Ideonella</taxon>
    </lineage>
</organism>
<dbReference type="InterPro" id="IPR014756">
    <property type="entry name" value="Ig_E-set"/>
</dbReference>
<name>A0ABN1K8T6_9BURK</name>
<feature type="region of interest" description="Disordered" evidence="4">
    <location>
        <begin position="485"/>
        <end position="510"/>
    </location>
</feature>
<dbReference type="SUPFAM" id="SSF51445">
    <property type="entry name" value="(Trans)glycosidases"/>
    <property type="match status" value="1"/>
</dbReference>
<dbReference type="SUPFAM" id="SSF81296">
    <property type="entry name" value="E set domains"/>
    <property type="match status" value="1"/>
</dbReference>
<dbReference type="Gene3D" id="2.60.40.1180">
    <property type="entry name" value="Golgi alpha-mannosidase II"/>
    <property type="match status" value="1"/>
</dbReference>
<evidence type="ECO:0000313" key="7">
    <source>
        <dbReference type="Proteomes" id="UP001500279"/>
    </source>
</evidence>
<evidence type="ECO:0000256" key="3">
    <source>
        <dbReference type="ARBA" id="ARBA00023295"/>
    </source>
</evidence>
<keyword evidence="2" id="KW-0378">Hydrolase</keyword>
<dbReference type="SMART" id="SM00642">
    <property type="entry name" value="Aamy"/>
    <property type="match status" value="1"/>
</dbReference>
<evidence type="ECO:0000259" key="5">
    <source>
        <dbReference type="SMART" id="SM00642"/>
    </source>
</evidence>
<dbReference type="InterPro" id="IPR044505">
    <property type="entry name" value="GlgX_Isoamylase_N_E_set"/>
</dbReference>
<dbReference type="InterPro" id="IPR011837">
    <property type="entry name" value="Glycogen_debranch_GlgX"/>
</dbReference>
<evidence type="ECO:0000313" key="6">
    <source>
        <dbReference type="EMBL" id="GAA0758570.1"/>
    </source>
</evidence>
<dbReference type="Proteomes" id="UP001500279">
    <property type="component" value="Unassembled WGS sequence"/>
</dbReference>
<evidence type="ECO:0000256" key="4">
    <source>
        <dbReference type="SAM" id="MobiDB-lite"/>
    </source>
</evidence>
<dbReference type="InterPro" id="IPR013783">
    <property type="entry name" value="Ig-like_fold"/>
</dbReference>
<dbReference type="InterPro" id="IPR013780">
    <property type="entry name" value="Glyco_hydro_b"/>
</dbReference>
<dbReference type="CDD" id="cd02856">
    <property type="entry name" value="E_set_GDE_Isoamylase_N"/>
    <property type="match status" value="1"/>
</dbReference>
<dbReference type="Gene3D" id="2.60.40.10">
    <property type="entry name" value="Immunoglobulins"/>
    <property type="match status" value="1"/>
</dbReference>
<evidence type="ECO:0000256" key="1">
    <source>
        <dbReference type="ARBA" id="ARBA00008061"/>
    </source>
</evidence>
<dbReference type="RefSeq" id="WP_141284459.1">
    <property type="nucleotide sequence ID" value="NZ_BAAAEW010000025.1"/>
</dbReference>
<feature type="domain" description="Glycosyl hydrolase family 13 catalytic" evidence="5">
    <location>
        <begin position="158"/>
        <end position="589"/>
    </location>
</feature>